<name>A0A8X7R1Z8_BRACI</name>
<dbReference type="AlphaFoldDB" id="A0A8X7R1Z8"/>
<feature type="compositionally biased region" description="Polar residues" evidence="1">
    <location>
        <begin position="74"/>
        <end position="83"/>
    </location>
</feature>
<feature type="region of interest" description="Disordered" evidence="1">
    <location>
        <begin position="1"/>
        <end position="133"/>
    </location>
</feature>
<organism evidence="2 3">
    <name type="scientific">Brassica carinata</name>
    <name type="common">Ethiopian mustard</name>
    <name type="synonym">Abyssinian cabbage</name>
    <dbReference type="NCBI Taxonomy" id="52824"/>
    <lineage>
        <taxon>Eukaryota</taxon>
        <taxon>Viridiplantae</taxon>
        <taxon>Streptophyta</taxon>
        <taxon>Embryophyta</taxon>
        <taxon>Tracheophyta</taxon>
        <taxon>Spermatophyta</taxon>
        <taxon>Magnoliopsida</taxon>
        <taxon>eudicotyledons</taxon>
        <taxon>Gunneridae</taxon>
        <taxon>Pentapetalae</taxon>
        <taxon>rosids</taxon>
        <taxon>malvids</taxon>
        <taxon>Brassicales</taxon>
        <taxon>Brassicaceae</taxon>
        <taxon>Brassiceae</taxon>
        <taxon>Brassica</taxon>
    </lineage>
</organism>
<evidence type="ECO:0000313" key="3">
    <source>
        <dbReference type="Proteomes" id="UP000886595"/>
    </source>
</evidence>
<evidence type="ECO:0000313" key="2">
    <source>
        <dbReference type="EMBL" id="KAG2280610.1"/>
    </source>
</evidence>
<feature type="compositionally biased region" description="Basic residues" evidence="1">
    <location>
        <begin position="55"/>
        <end position="69"/>
    </location>
</feature>
<keyword evidence="3" id="KW-1185">Reference proteome</keyword>
<proteinExistence type="predicted"/>
<comment type="caution">
    <text evidence="2">The sequence shown here is derived from an EMBL/GenBank/DDBJ whole genome shotgun (WGS) entry which is preliminary data.</text>
</comment>
<gene>
    <name evidence="2" type="ORF">Bca52824_051830</name>
</gene>
<evidence type="ECO:0000256" key="1">
    <source>
        <dbReference type="SAM" id="MobiDB-lite"/>
    </source>
</evidence>
<reference evidence="2 3" key="1">
    <citation type="submission" date="2020-02" db="EMBL/GenBank/DDBJ databases">
        <authorList>
            <person name="Ma Q."/>
            <person name="Huang Y."/>
            <person name="Song X."/>
            <person name="Pei D."/>
        </authorList>
    </citation>
    <scope>NUCLEOTIDE SEQUENCE [LARGE SCALE GENOMIC DNA]</scope>
    <source>
        <strain evidence="2">Sxm20200214</strain>
        <tissue evidence="2">Leaf</tissue>
    </source>
</reference>
<dbReference type="Proteomes" id="UP000886595">
    <property type="component" value="Unassembled WGS sequence"/>
</dbReference>
<sequence length="214" mass="23799">MPPQKRKHSDKPNHSMISSKVAMVESKIPLSVDKSKLEEPIAAPEVICASDLSAPRKKSRSRSRGRKNAANKGSRVTNSSQNHVPEKHWVPVETQQIPPLVASEVQPEVRYSDQVEEEAEPIADLDEEKRDSAAPDINFKAAVPDGKDTLAFDSESEPEDIELEEEPWQILISKKKKRAQLQEALWRSPAASTAKALRFKVRAQAAALGKRLNL</sequence>
<accession>A0A8X7R1Z8</accession>
<protein>
    <submittedName>
        <fullName evidence="2">Uncharacterized protein</fullName>
    </submittedName>
</protein>
<feature type="compositionally biased region" description="Acidic residues" evidence="1">
    <location>
        <begin position="114"/>
        <end position="126"/>
    </location>
</feature>
<dbReference type="EMBL" id="JAAMPC010000011">
    <property type="protein sequence ID" value="KAG2280610.1"/>
    <property type="molecule type" value="Genomic_DNA"/>
</dbReference>